<reference evidence="2 3" key="1">
    <citation type="submission" date="2018-01" db="EMBL/GenBank/DDBJ databases">
        <title>Whole genome analyses suggest that Burkholderia sensu lato contains two further novel genera in the rhizoxinica-symbiotica group Mycetohabitans gen. nov., and Trinickia gen. nov.: implications for the evolution of diazotrophy and nodulation in the Burkholderiaceae.</title>
        <authorList>
            <person name="Estrada-de los Santos P."/>
            <person name="Palmer M."/>
            <person name="Chavez-Ramirez B."/>
            <person name="Beukes C."/>
            <person name="Steenkamp E.T."/>
            <person name="Hirsch A.M."/>
            <person name="Manyaka P."/>
            <person name="Maluk M."/>
            <person name="Lafos M."/>
            <person name="Crook M."/>
            <person name="Gross E."/>
            <person name="Simon M.F."/>
            <person name="Bueno dos Reis Junior F."/>
            <person name="Poole P.S."/>
            <person name="Venter S.N."/>
            <person name="James E.K."/>
        </authorList>
    </citation>
    <scope>NUCLEOTIDE SEQUENCE [LARGE SCALE GENOMIC DNA]</scope>
    <source>
        <strain evidence="2 3">JPY 581</strain>
    </source>
</reference>
<sequence>MKTLTVISIAAFAVCTTQAMAAGNEDTPSTTSNDATVMTQNAVGAQPAAGMESGAPMGKTRAEVYQELLRAQKDGTLDRLNALYGGGQ</sequence>
<accession>A0A2N7XBE9</accession>
<feature type="signal peptide" evidence="1">
    <location>
        <begin position="1"/>
        <end position="21"/>
    </location>
</feature>
<proteinExistence type="predicted"/>
<name>A0A2N7XBE9_9BURK</name>
<keyword evidence="1" id="KW-0732">Signal</keyword>
<comment type="caution">
    <text evidence="2">The sequence shown here is derived from an EMBL/GenBank/DDBJ whole genome shotgun (WGS) entry which is preliminary data.</text>
</comment>
<evidence type="ECO:0000256" key="1">
    <source>
        <dbReference type="SAM" id="SignalP"/>
    </source>
</evidence>
<dbReference type="OrthoDB" id="9114320at2"/>
<feature type="chain" id="PRO_5014828103" evidence="1">
    <location>
        <begin position="22"/>
        <end position="88"/>
    </location>
</feature>
<evidence type="ECO:0000313" key="3">
    <source>
        <dbReference type="Proteomes" id="UP000235777"/>
    </source>
</evidence>
<dbReference type="Proteomes" id="UP000235777">
    <property type="component" value="Unassembled WGS sequence"/>
</dbReference>
<dbReference type="RefSeq" id="WP_026229393.1">
    <property type="nucleotide sequence ID" value="NZ_KB890165.1"/>
</dbReference>
<organism evidence="2 3">
    <name type="scientific">Trinickia symbiotica</name>
    <dbReference type="NCBI Taxonomy" id="863227"/>
    <lineage>
        <taxon>Bacteria</taxon>
        <taxon>Pseudomonadati</taxon>
        <taxon>Pseudomonadota</taxon>
        <taxon>Betaproteobacteria</taxon>
        <taxon>Burkholderiales</taxon>
        <taxon>Burkholderiaceae</taxon>
        <taxon>Trinickia</taxon>
    </lineage>
</organism>
<gene>
    <name evidence="2" type="ORF">C0Z20_02850</name>
</gene>
<dbReference type="Pfam" id="PF13663">
    <property type="entry name" value="DUF4148"/>
    <property type="match status" value="1"/>
</dbReference>
<keyword evidence="3" id="KW-1185">Reference proteome</keyword>
<dbReference type="EMBL" id="PNYC01000001">
    <property type="protein sequence ID" value="PMS38795.1"/>
    <property type="molecule type" value="Genomic_DNA"/>
</dbReference>
<protein>
    <submittedName>
        <fullName evidence="2">DUF4148 domain-containing protein</fullName>
    </submittedName>
</protein>
<dbReference type="AlphaFoldDB" id="A0A2N7XBE9"/>
<dbReference type="InterPro" id="IPR025421">
    <property type="entry name" value="DUF4148"/>
</dbReference>
<dbReference type="STRING" id="863227.GCA_000373005_00688"/>
<evidence type="ECO:0000313" key="2">
    <source>
        <dbReference type="EMBL" id="PMS38795.1"/>
    </source>
</evidence>